<dbReference type="Gene3D" id="3.90.550.10">
    <property type="entry name" value="Spore Coat Polysaccharide Biosynthesis Protein SpsA, Chain A"/>
    <property type="match status" value="1"/>
</dbReference>
<evidence type="ECO:0000313" key="4">
    <source>
        <dbReference type="Proteomes" id="UP000192288"/>
    </source>
</evidence>
<dbReference type="AlphaFoldDB" id="A0A1X0VDQ1"/>
<evidence type="ECO:0000256" key="1">
    <source>
        <dbReference type="SAM" id="Phobius"/>
    </source>
</evidence>
<dbReference type="PANTHER" id="PTHR48090">
    <property type="entry name" value="UNDECAPRENYL-PHOSPHATE 4-DEOXY-4-FORMAMIDO-L-ARABINOSE TRANSFERASE-RELATED"/>
    <property type="match status" value="1"/>
</dbReference>
<evidence type="ECO:0000259" key="2">
    <source>
        <dbReference type="Pfam" id="PF00535"/>
    </source>
</evidence>
<sequence length="317" mass="36087">MEFHKNNLKNTSLSIVVPAHNEEDSIQPFYDAVTEQIQNIDAIVYFHFIDDGSTDHTLDKIKYISDKDSNVHYVSFSRKFGKEAAMYAGMQQASGDYVAIMDVDLQDPPELLPKMFDMVSGEDWEVIGTRRINRGSRYKLRSFFAKLFYKLINKVSESRLVAGERDYRIMKRNVVSAILLLGESQRFSRGIFSWVGFRTKYLAFDNIERYKGKTSWTFWGLIKYAIDGIVSFSTLPLAFVTGLGLFSFTLSLLGALVIIVRAIVDKSTSVAGWPSMVTIMLFISGIQLLSLGVIGKYISAVFLEVKHRPIYIKKEEK</sequence>
<gene>
    <name evidence="3" type="ORF">BMR96_05265</name>
</gene>
<feature type="transmembrane region" description="Helical" evidence="1">
    <location>
        <begin position="276"/>
        <end position="298"/>
    </location>
</feature>
<dbReference type="PANTHER" id="PTHR48090:SF8">
    <property type="entry name" value="GLYCOSYLTRANSFERASE CSBB-RELATED"/>
    <property type="match status" value="1"/>
</dbReference>
<comment type="caution">
    <text evidence="3">The sequence shown here is derived from an EMBL/GenBank/DDBJ whole genome shotgun (WGS) entry which is preliminary data.</text>
</comment>
<keyword evidence="1" id="KW-0812">Transmembrane</keyword>
<feature type="domain" description="Glycosyltransferase 2-like" evidence="2">
    <location>
        <begin position="14"/>
        <end position="176"/>
    </location>
</feature>
<dbReference type="STRING" id="33968.BMS77_04485"/>
<evidence type="ECO:0000313" key="3">
    <source>
        <dbReference type="EMBL" id="ORI97811.1"/>
    </source>
</evidence>
<reference evidence="3 4" key="1">
    <citation type="journal article" date="2017" name="Front. Microbiol.">
        <title>Genomic Characterization of Dairy Associated Leuconostoc Species and Diversity of Leuconostocs in Undefined Mixed Mesophilic Starter Cultures.</title>
        <authorList>
            <person name="Frantzen C.A."/>
            <person name="Kot W."/>
            <person name="Pedersen T.B."/>
            <person name="Ardo Y.M."/>
            <person name="Broadbent J.R."/>
            <person name="Neve H."/>
            <person name="Hansen L.H."/>
            <person name="Dal Bello F."/>
            <person name="Ostlie H.M."/>
            <person name="Kleppen H.P."/>
            <person name="Vogensen F.K."/>
            <person name="Holo H."/>
        </authorList>
    </citation>
    <scope>NUCLEOTIDE SEQUENCE [LARGE SCALE GENOMIC DNA]</scope>
    <source>
        <strain evidence="3 4">LMGCF08</strain>
    </source>
</reference>
<protein>
    <submittedName>
        <fullName evidence="3">Glycosyltransferase</fullName>
    </submittedName>
</protein>
<organism evidence="3 4">
    <name type="scientific">Leuconostoc pseudomesenteroides</name>
    <dbReference type="NCBI Taxonomy" id="33968"/>
    <lineage>
        <taxon>Bacteria</taxon>
        <taxon>Bacillati</taxon>
        <taxon>Bacillota</taxon>
        <taxon>Bacilli</taxon>
        <taxon>Lactobacillales</taxon>
        <taxon>Lactobacillaceae</taxon>
        <taxon>Leuconostoc</taxon>
    </lineage>
</organism>
<dbReference type="GO" id="GO:0005886">
    <property type="term" value="C:plasma membrane"/>
    <property type="evidence" value="ECO:0007669"/>
    <property type="project" value="TreeGrafter"/>
</dbReference>
<keyword evidence="3" id="KW-0808">Transferase</keyword>
<name>A0A1X0VDQ1_LEUPS</name>
<dbReference type="GO" id="GO:0016740">
    <property type="term" value="F:transferase activity"/>
    <property type="evidence" value="ECO:0007669"/>
    <property type="project" value="UniProtKB-KW"/>
</dbReference>
<feature type="transmembrane region" description="Helical" evidence="1">
    <location>
        <begin position="245"/>
        <end position="264"/>
    </location>
</feature>
<proteinExistence type="predicted"/>
<dbReference type="InterPro" id="IPR029044">
    <property type="entry name" value="Nucleotide-diphossugar_trans"/>
</dbReference>
<keyword evidence="1" id="KW-1133">Transmembrane helix</keyword>
<accession>A0A1X0VDQ1</accession>
<dbReference type="Pfam" id="PF00535">
    <property type="entry name" value="Glycos_transf_2"/>
    <property type="match status" value="1"/>
</dbReference>
<keyword evidence="1" id="KW-0472">Membrane</keyword>
<dbReference type="SUPFAM" id="SSF53448">
    <property type="entry name" value="Nucleotide-diphospho-sugar transferases"/>
    <property type="match status" value="1"/>
</dbReference>
<dbReference type="CDD" id="cd04187">
    <property type="entry name" value="DPM1_like_bac"/>
    <property type="match status" value="1"/>
</dbReference>
<dbReference type="EMBL" id="MPLS01000014">
    <property type="protein sequence ID" value="ORI97811.1"/>
    <property type="molecule type" value="Genomic_DNA"/>
</dbReference>
<dbReference type="RefSeq" id="WP_080519153.1">
    <property type="nucleotide sequence ID" value="NZ_MPLS01000014.1"/>
</dbReference>
<dbReference type="Proteomes" id="UP000192288">
    <property type="component" value="Unassembled WGS sequence"/>
</dbReference>
<dbReference type="InterPro" id="IPR050256">
    <property type="entry name" value="Glycosyltransferase_2"/>
</dbReference>
<dbReference type="InterPro" id="IPR001173">
    <property type="entry name" value="Glyco_trans_2-like"/>
</dbReference>